<reference evidence="2 3" key="1">
    <citation type="journal article" date="2015" name="Genome Announc.">
        <title>Complete genome sequences for 35 biothreat assay-relevant bacillus species.</title>
        <authorList>
            <person name="Johnson S.L."/>
            <person name="Daligault H.E."/>
            <person name="Davenport K.W."/>
            <person name="Jaissle J."/>
            <person name="Frey K.G."/>
            <person name="Ladner J.T."/>
            <person name="Broomall S.M."/>
            <person name="Bishop-Lilly K.A."/>
            <person name="Bruce D.C."/>
            <person name="Gibbons H.S."/>
            <person name="Coyne S.R."/>
            <person name="Lo C.C."/>
            <person name="Meincke L."/>
            <person name="Munk A.C."/>
            <person name="Koroleva G.I."/>
            <person name="Rosenzweig C.N."/>
            <person name="Palacios G.F."/>
            <person name="Redden C.L."/>
            <person name="Minogue T.D."/>
            <person name="Chain P.S."/>
        </authorList>
    </citation>
    <scope>NUCLEOTIDE SEQUENCE [LARGE SCALE GENOMIC DNA]</scope>
    <source>
        <strain evidence="3">ATCC 14581 / DSM 32 / JCM 2506 / NBRC 15308 / NCIMB 9376 / NCTC 10342 / NRRL B-14308 / VKM B-512</strain>
    </source>
</reference>
<evidence type="ECO:0000313" key="2">
    <source>
        <dbReference type="EMBL" id="AJI22962.1"/>
    </source>
</evidence>
<protein>
    <recommendedName>
        <fullName evidence="1">DUF7674 domain-containing protein</fullName>
    </recommendedName>
</protein>
<sequence>MITKQNVIPLLKEACPSFEPSEEVDLNDKEELQHELSRVAGHLISLEYNGQLQREPDVFEAIEQLYIEGEADVKEAVTTGLFQAMHEMIIDQQISPEEIGMLLKPHSLKWWKTIDHFSENSGGQ</sequence>
<dbReference type="InterPro" id="IPR056091">
    <property type="entry name" value="DUF7674"/>
</dbReference>
<name>A0A0B6APF2_PRIM2</name>
<dbReference type="EMBL" id="CP009920">
    <property type="protein sequence ID" value="AJI22962.1"/>
    <property type="molecule type" value="Genomic_DNA"/>
</dbReference>
<gene>
    <name evidence="2" type="ORF">BG04_53</name>
</gene>
<proteinExistence type="predicted"/>
<dbReference type="Pfam" id="PF24722">
    <property type="entry name" value="DUF7674"/>
    <property type="match status" value="1"/>
</dbReference>
<dbReference type="HOGENOM" id="CLU_1915110_0_0_9"/>
<dbReference type="RefSeq" id="WP_034650672.1">
    <property type="nucleotide sequence ID" value="NZ_BCVB01000006.1"/>
</dbReference>
<dbReference type="AlphaFoldDB" id="A0A0B6APF2"/>
<dbReference type="Proteomes" id="UP000031829">
    <property type="component" value="Chromosome"/>
</dbReference>
<evidence type="ECO:0000313" key="3">
    <source>
        <dbReference type="Proteomes" id="UP000031829"/>
    </source>
</evidence>
<evidence type="ECO:0000259" key="1">
    <source>
        <dbReference type="Pfam" id="PF24722"/>
    </source>
</evidence>
<organism evidence="2 3">
    <name type="scientific">Priestia megaterium (strain ATCC 14581 / DSM 32 / CCUG 1817 / JCM 2506 / NBRC 15308 / NCIMB 9376 / NCTC 10342 / NRRL B-14308 / VKM B-512 / Ford 19)</name>
    <name type="common">Bacillus megaterium</name>
    <dbReference type="NCBI Taxonomy" id="1348623"/>
    <lineage>
        <taxon>Bacteria</taxon>
        <taxon>Bacillati</taxon>
        <taxon>Bacillota</taxon>
        <taxon>Bacilli</taxon>
        <taxon>Bacillales</taxon>
        <taxon>Bacillaceae</taxon>
        <taxon>Priestia</taxon>
    </lineage>
</organism>
<feature type="domain" description="DUF7674" evidence="1">
    <location>
        <begin position="9"/>
        <end position="117"/>
    </location>
</feature>
<accession>A0A0B6APF2</accession>
<dbReference type="KEGG" id="bmeg:BG04_53"/>
<dbReference type="GeneID" id="93643578"/>